<name>A0A2A5ATG0_9GAMM</name>
<keyword evidence="1" id="KW-1133">Transmembrane helix</keyword>
<comment type="caution">
    <text evidence="2">The sequence shown here is derived from an EMBL/GenBank/DDBJ whole genome shotgun (WGS) entry which is preliminary data.</text>
</comment>
<dbReference type="Proteomes" id="UP000218327">
    <property type="component" value="Unassembled WGS sequence"/>
</dbReference>
<sequence length="88" mass="9016">MAKTKFSLQNVLETVGSIYIQTETIRNGASNGAGNSASEFQHVTTGVDSDGTTLIAGRLVSGVSNGKVLAGLLVLTGIAGLTYVWATD</sequence>
<keyword evidence="1" id="KW-0812">Transmembrane</keyword>
<keyword evidence="1" id="KW-0472">Membrane</keyword>
<organism evidence="2 3">
    <name type="scientific">SAR86 cluster bacterium</name>
    <dbReference type="NCBI Taxonomy" id="2030880"/>
    <lineage>
        <taxon>Bacteria</taxon>
        <taxon>Pseudomonadati</taxon>
        <taxon>Pseudomonadota</taxon>
        <taxon>Gammaproteobacteria</taxon>
        <taxon>SAR86 cluster</taxon>
    </lineage>
</organism>
<protein>
    <submittedName>
        <fullName evidence="2">Uncharacterized protein</fullName>
    </submittedName>
</protein>
<dbReference type="AlphaFoldDB" id="A0A2A5ATG0"/>
<evidence type="ECO:0000313" key="2">
    <source>
        <dbReference type="EMBL" id="PCJ22529.1"/>
    </source>
</evidence>
<feature type="transmembrane region" description="Helical" evidence="1">
    <location>
        <begin position="68"/>
        <end position="86"/>
    </location>
</feature>
<reference evidence="3" key="1">
    <citation type="submission" date="2017-08" db="EMBL/GenBank/DDBJ databases">
        <title>A dynamic microbial community with high functional redundancy inhabits the cold, oxic subseafloor aquifer.</title>
        <authorList>
            <person name="Tully B.J."/>
            <person name="Wheat C.G."/>
            <person name="Glazer B.T."/>
            <person name="Huber J.A."/>
        </authorList>
    </citation>
    <scope>NUCLEOTIDE SEQUENCE [LARGE SCALE GENOMIC DNA]</scope>
</reference>
<evidence type="ECO:0000313" key="3">
    <source>
        <dbReference type="Proteomes" id="UP000218327"/>
    </source>
</evidence>
<gene>
    <name evidence="2" type="ORF">COA96_14160</name>
</gene>
<evidence type="ECO:0000256" key="1">
    <source>
        <dbReference type="SAM" id="Phobius"/>
    </source>
</evidence>
<proteinExistence type="predicted"/>
<accession>A0A2A5ATG0</accession>
<dbReference type="EMBL" id="NVVJ01000058">
    <property type="protein sequence ID" value="PCJ22529.1"/>
    <property type="molecule type" value="Genomic_DNA"/>
</dbReference>